<evidence type="ECO:0000313" key="11">
    <source>
        <dbReference type="Proteomes" id="UP000654370"/>
    </source>
</evidence>
<dbReference type="InterPro" id="IPR052064">
    <property type="entry name" value="Mito_IMP1_subunit"/>
</dbReference>
<evidence type="ECO:0000256" key="3">
    <source>
        <dbReference type="ARBA" id="ARBA00022801"/>
    </source>
</evidence>
<dbReference type="PANTHER" id="PTHR12383:SF16">
    <property type="entry name" value="MITOCHONDRIAL INNER MEMBRANE PROTEASE SUBUNIT 1"/>
    <property type="match status" value="1"/>
</dbReference>
<dbReference type="EC" id="3.4.21.-" evidence="8"/>
<dbReference type="PANTHER" id="PTHR12383">
    <property type="entry name" value="PROTEASE FAMILY S26 MITOCHONDRIAL INNER MEMBRANE PROTEASE-RELATED"/>
    <property type="match status" value="1"/>
</dbReference>
<dbReference type="EMBL" id="JAEPQZ010000009">
    <property type="protein sequence ID" value="KAG2177280.1"/>
    <property type="molecule type" value="Genomic_DNA"/>
</dbReference>
<dbReference type="Proteomes" id="UP000654370">
    <property type="component" value="Unassembled WGS sequence"/>
</dbReference>
<comment type="similarity">
    <text evidence="6">Belongs to the peptidase S26 family. IMP1 subfamily.</text>
</comment>
<dbReference type="PRINTS" id="PR00727">
    <property type="entry name" value="LEADERPTASE"/>
</dbReference>
<gene>
    <name evidence="10" type="ORF">INT43_007937</name>
</gene>
<dbReference type="GO" id="GO:0006465">
    <property type="term" value="P:signal peptide processing"/>
    <property type="evidence" value="ECO:0007669"/>
    <property type="project" value="InterPro"/>
</dbReference>
<dbReference type="OrthoDB" id="308440at2759"/>
<feature type="domain" description="Peptidase S26" evidence="9">
    <location>
        <begin position="11"/>
        <end position="161"/>
    </location>
</feature>
<keyword evidence="11" id="KW-1185">Reference proteome</keyword>
<evidence type="ECO:0000256" key="6">
    <source>
        <dbReference type="ARBA" id="ARBA00038445"/>
    </source>
</evidence>
<evidence type="ECO:0000256" key="1">
    <source>
        <dbReference type="ARBA" id="ARBA00004273"/>
    </source>
</evidence>
<dbReference type="AlphaFoldDB" id="A0A8H7PP04"/>
<proteinExistence type="inferred from homology"/>
<evidence type="ECO:0000256" key="5">
    <source>
        <dbReference type="ARBA" id="ARBA00023136"/>
    </source>
</evidence>
<dbReference type="InterPro" id="IPR019533">
    <property type="entry name" value="Peptidase_S26"/>
</dbReference>
<protein>
    <recommendedName>
        <fullName evidence="8">Mitochondrial inner membrane protease subunit</fullName>
        <ecNumber evidence="8">3.4.21.-</ecNumber>
    </recommendedName>
</protein>
<keyword evidence="3 8" id="KW-0378">Hydrolase</keyword>
<dbReference type="GO" id="GO:0042720">
    <property type="term" value="C:mitochondrial inner membrane peptidase complex"/>
    <property type="evidence" value="ECO:0007669"/>
    <property type="project" value="TreeGrafter"/>
</dbReference>
<feature type="active site" evidence="7">
    <location>
        <position position="34"/>
    </location>
</feature>
<comment type="caution">
    <text evidence="10">The sequence shown here is derived from an EMBL/GenBank/DDBJ whole genome shotgun (WGS) entry which is preliminary data.</text>
</comment>
<accession>A0A8H7PP04</accession>
<dbReference type="GO" id="GO:0006627">
    <property type="term" value="P:protein processing involved in protein targeting to mitochondrion"/>
    <property type="evidence" value="ECO:0007669"/>
    <property type="project" value="TreeGrafter"/>
</dbReference>
<evidence type="ECO:0000313" key="10">
    <source>
        <dbReference type="EMBL" id="KAG2177280.1"/>
    </source>
</evidence>
<dbReference type="Gene3D" id="2.10.109.10">
    <property type="entry name" value="Umud Fragment, subunit A"/>
    <property type="match status" value="1"/>
</dbReference>
<dbReference type="InterPro" id="IPR036286">
    <property type="entry name" value="LexA/Signal_pep-like_sf"/>
</dbReference>
<dbReference type="Pfam" id="PF10502">
    <property type="entry name" value="Peptidase_S26"/>
    <property type="match status" value="1"/>
</dbReference>
<dbReference type="GO" id="GO:0004252">
    <property type="term" value="F:serine-type endopeptidase activity"/>
    <property type="evidence" value="ECO:0007669"/>
    <property type="project" value="InterPro"/>
</dbReference>
<evidence type="ECO:0000256" key="2">
    <source>
        <dbReference type="ARBA" id="ARBA00022792"/>
    </source>
</evidence>
<reference evidence="10" key="1">
    <citation type="submission" date="2020-12" db="EMBL/GenBank/DDBJ databases">
        <title>Metabolic potential, ecology and presence of endohyphal bacteria is reflected in genomic diversity of Mucoromycotina.</title>
        <authorList>
            <person name="Muszewska A."/>
            <person name="Okrasinska A."/>
            <person name="Steczkiewicz K."/>
            <person name="Drgas O."/>
            <person name="Orlowska M."/>
            <person name="Perlinska-Lenart U."/>
            <person name="Aleksandrzak-Piekarczyk T."/>
            <person name="Szatraj K."/>
            <person name="Zielenkiewicz U."/>
            <person name="Pilsyk S."/>
            <person name="Malc E."/>
            <person name="Mieczkowski P."/>
            <person name="Kruszewska J.S."/>
            <person name="Biernat P."/>
            <person name="Pawlowska J."/>
        </authorList>
    </citation>
    <scope>NUCLEOTIDE SEQUENCE</scope>
    <source>
        <strain evidence="10">WA0000067209</strain>
    </source>
</reference>
<evidence type="ECO:0000259" key="9">
    <source>
        <dbReference type="Pfam" id="PF10502"/>
    </source>
</evidence>
<evidence type="ECO:0000256" key="4">
    <source>
        <dbReference type="ARBA" id="ARBA00023128"/>
    </source>
</evidence>
<comment type="subcellular location">
    <subcellularLocation>
        <location evidence="1 8">Mitochondrion inner membrane</location>
    </subcellularLocation>
</comment>
<feature type="active site" evidence="7">
    <location>
        <position position="78"/>
    </location>
</feature>
<dbReference type="NCBIfam" id="TIGR02227">
    <property type="entry name" value="sigpep_I_bact"/>
    <property type="match status" value="1"/>
</dbReference>
<evidence type="ECO:0000256" key="7">
    <source>
        <dbReference type="PIRSR" id="PIRSR600223-1"/>
    </source>
</evidence>
<evidence type="ECO:0000256" key="8">
    <source>
        <dbReference type="RuleBase" id="RU362041"/>
    </source>
</evidence>
<keyword evidence="2 8" id="KW-0999">Mitochondrion inner membrane</keyword>
<keyword evidence="4 8" id="KW-0496">Mitochondrion</keyword>
<dbReference type="SUPFAM" id="SSF51306">
    <property type="entry name" value="LexA/Signal peptidase"/>
    <property type="match status" value="1"/>
</dbReference>
<sequence>MNALRRAGYVVQFACLIHLFHQNVGELTYCMGPSMLPTFNMDGDIVAIEHLSKKFKKLTVGDVVVCISPVNPGRAVCKRILGMVTEMYIKAGDHVCEDPTLVEKERKYIDVSAYLFAFTIDAVPDGHVWLSGDNLSNSNDSRTYGPVPYGLIRGRVFARVWPDPGWINNNFLPYNYS</sequence>
<name>A0A8H7PP04_MORIS</name>
<keyword evidence="5" id="KW-0472">Membrane</keyword>
<organism evidence="10 11">
    <name type="scientific">Mortierella isabellina</name>
    <name type="common">Filamentous fungus</name>
    <name type="synonym">Umbelopsis isabellina</name>
    <dbReference type="NCBI Taxonomy" id="91625"/>
    <lineage>
        <taxon>Eukaryota</taxon>
        <taxon>Fungi</taxon>
        <taxon>Fungi incertae sedis</taxon>
        <taxon>Mucoromycota</taxon>
        <taxon>Mucoromycotina</taxon>
        <taxon>Umbelopsidomycetes</taxon>
        <taxon>Umbelopsidales</taxon>
        <taxon>Umbelopsidaceae</taxon>
        <taxon>Umbelopsis</taxon>
    </lineage>
</organism>
<dbReference type="CDD" id="cd06530">
    <property type="entry name" value="S26_SPase_I"/>
    <property type="match status" value="1"/>
</dbReference>
<keyword evidence="8" id="KW-0645">Protease</keyword>
<dbReference type="InterPro" id="IPR000223">
    <property type="entry name" value="Pept_S26A_signal_pept_1"/>
</dbReference>